<dbReference type="EMBL" id="JACIES010000003">
    <property type="protein sequence ID" value="MBB4025643.1"/>
    <property type="molecule type" value="Genomic_DNA"/>
</dbReference>
<dbReference type="GeneID" id="93100159"/>
<evidence type="ECO:0000256" key="1">
    <source>
        <dbReference type="SAM" id="SignalP"/>
    </source>
</evidence>
<dbReference type="RefSeq" id="WP_124318021.1">
    <property type="nucleotide sequence ID" value="NZ_AP028155.1"/>
</dbReference>
<protein>
    <recommendedName>
        <fullName evidence="4">DUF4595 domain-containing protein</fullName>
    </recommendedName>
</protein>
<dbReference type="AlphaFoldDB" id="A0A7W6HVB4"/>
<sequence>MKKIKYILMLLLAGIWISACQDNDDVKPSNEGLNEFRVKEIVGRNDLWGDFKINLNYSDDRLDIGVVVNKDQDTIANLTKGMVIMKVPALSQEEIDMLEPGSEVPMTSRIIYQVNRTTREESITHYKREDLQFTFDYEENYIYEFDDTLSMNKKVMKWRCFGEADWEIPLTRMVYTYEGNRIERGEYAVYDHQWTVISHWDYSYDGDRQTGVKVVGTNGEVNMEKVFTYLADTKMKVVTTQAGKSHEVTYTLDVNGYVVRVEEENGNYMDMKYEAGHGNFSDFIPLSVKLQGEPYIK</sequence>
<evidence type="ECO:0000313" key="2">
    <source>
        <dbReference type="EMBL" id="MBB4025643.1"/>
    </source>
</evidence>
<dbReference type="PROSITE" id="PS51257">
    <property type="entry name" value="PROKAR_LIPOPROTEIN"/>
    <property type="match status" value="1"/>
</dbReference>
<evidence type="ECO:0000313" key="3">
    <source>
        <dbReference type="Proteomes" id="UP000546007"/>
    </source>
</evidence>
<name>A0A7W6HVB4_9BACT</name>
<keyword evidence="1" id="KW-0732">Signal</keyword>
<comment type="caution">
    <text evidence="2">The sequence shown here is derived from an EMBL/GenBank/DDBJ whole genome shotgun (WGS) entry which is preliminary data.</text>
</comment>
<gene>
    <name evidence="2" type="ORF">GGR14_001427</name>
</gene>
<keyword evidence="3" id="KW-1185">Reference proteome</keyword>
<proteinExistence type="predicted"/>
<organism evidence="2 3">
    <name type="scientific">Butyricimonas faecihominis</name>
    <dbReference type="NCBI Taxonomy" id="1472416"/>
    <lineage>
        <taxon>Bacteria</taxon>
        <taxon>Pseudomonadati</taxon>
        <taxon>Bacteroidota</taxon>
        <taxon>Bacteroidia</taxon>
        <taxon>Bacteroidales</taxon>
        <taxon>Odoribacteraceae</taxon>
        <taxon>Butyricimonas</taxon>
    </lineage>
</organism>
<reference evidence="2 3" key="1">
    <citation type="submission" date="2020-08" db="EMBL/GenBank/DDBJ databases">
        <title>Genomic Encyclopedia of Type Strains, Phase IV (KMG-IV): sequencing the most valuable type-strain genomes for metagenomic binning, comparative biology and taxonomic classification.</title>
        <authorList>
            <person name="Goeker M."/>
        </authorList>
    </citation>
    <scope>NUCLEOTIDE SEQUENCE [LARGE SCALE GENOMIC DNA]</scope>
    <source>
        <strain evidence="2 3">DSM 105721</strain>
    </source>
</reference>
<dbReference type="OrthoDB" id="1095230at2"/>
<dbReference type="Proteomes" id="UP000546007">
    <property type="component" value="Unassembled WGS sequence"/>
</dbReference>
<feature type="signal peptide" evidence="1">
    <location>
        <begin position="1"/>
        <end position="21"/>
    </location>
</feature>
<evidence type="ECO:0008006" key="4">
    <source>
        <dbReference type="Google" id="ProtNLM"/>
    </source>
</evidence>
<feature type="chain" id="PRO_5030908902" description="DUF4595 domain-containing protein" evidence="1">
    <location>
        <begin position="22"/>
        <end position="297"/>
    </location>
</feature>
<accession>A0A7W6HVB4</accession>